<keyword evidence="2" id="KW-1185">Reference proteome</keyword>
<protein>
    <submittedName>
        <fullName evidence="1">Uncharacterized protein</fullName>
    </submittedName>
</protein>
<evidence type="ECO:0000313" key="1">
    <source>
        <dbReference type="EMBL" id="SNY36767.1"/>
    </source>
</evidence>
<organism evidence="1 2">
    <name type="scientific">Orenia metallireducens</name>
    <dbReference type="NCBI Taxonomy" id="1413210"/>
    <lineage>
        <taxon>Bacteria</taxon>
        <taxon>Bacillati</taxon>
        <taxon>Bacillota</taxon>
        <taxon>Clostridia</taxon>
        <taxon>Halanaerobiales</taxon>
        <taxon>Halobacteroidaceae</taxon>
        <taxon>Orenia</taxon>
    </lineage>
</organism>
<proteinExistence type="predicted"/>
<reference evidence="2" key="1">
    <citation type="submission" date="2017-09" db="EMBL/GenBank/DDBJ databases">
        <authorList>
            <person name="Varghese N."/>
            <person name="Submissions S."/>
        </authorList>
    </citation>
    <scope>NUCLEOTIDE SEQUENCE [LARGE SCALE GENOMIC DNA]</scope>
    <source>
        <strain evidence="2">MSL47</strain>
    </source>
</reference>
<evidence type="ECO:0000313" key="2">
    <source>
        <dbReference type="Proteomes" id="UP000219573"/>
    </source>
</evidence>
<dbReference type="AlphaFoldDB" id="A0A285HM52"/>
<sequence>MIIINNLKILLNLKTINIKTFKIQLNITIYGGYNKYISKLNIIHSGILECLKCIYSLL</sequence>
<dbReference type="Proteomes" id="UP000219573">
    <property type="component" value="Unassembled WGS sequence"/>
</dbReference>
<accession>A0A285HM52</accession>
<dbReference type="EMBL" id="OBDZ01000021">
    <property type="protein sequence ID" value="SNY36767.1"/>
    <property type="molecule type" value="Genomic_DNA"/>
</dbReference>
<gene>
    <name evidence="1" type="ORF">SAMN06265827_12137</name>
</gene>
<name>A0A285HM52_9FIRM</name>